<dbReference type="EMBL" id="QRYC01000029">
    <property type="protein sequence ID" value="RGU54520.1"/>
    <property type="molecule type" value="Genomic_DNA"/>
</dbReference>
<evidence type="ECO:0000256" key="3">
    <source>
        <dbReference type="ARBA" id="ARBA00022722"/>
    </source>
</evidence>
<dbReference type="NCBIfam" id="TIGR01280">
    <property type="entry name" value="xseB"/>
    <property type="match status" value="1"/>
</dbReference>
<proteinExistence type="inferred from homology"/>
<evidence type="ECO:0000313" key="14">
    <source>
        <dbReference type="Proteomes" id="UP000284434"/>
    </source>
</evidence>
<evidence type="ECO:0000256" key="1">
    <source>
        <dbReference type="ARBA" id="ARBA00009998"/>
    </source>
</evidence>
<dbReference type="GO" id="GO:0008855">
    <property type="term" value="F:exodeoxyribonuclease VII activity"/>
    <property type="evidence" value="ECO:0007669"/>
    <property type="project" value="UniProtKB-UniRule"/>
</dbReference>
<evidence type="ECO:0000313" key="7">
    <source>
        <dbReference type="EMBL" id="MCG4958498.1"/>
    </source>
</evidence>
<dbReference type="RefSeq" id="WP_013611594.1">
    <property type="nucleotide sequence ID" value="NZ_BAABYK010000001.1"/>
</dbReference>
<dbReference type="Gene3D" id="1.10.287.1040">
    <property type="entry name" value="Exonuclease VII, small subunit"/>
    <property type="match status" value="1"/>
</dbReference>
<evidence type="ECO:0000256" key="4">
    <source>
        <dbReference type="ARBA" id="ARBA00022801"/>
    </source>
</evidence>
<gene>
    <name evidence="11" type="primary">xseB</name>
    <name evidence="10" type="ORF">DWW24_09125</name>
    <name evidence="9" type="ORF">DWW57_15695</name>
    <name evidence="11" type="ORF">DXA53_12710</name>
    <name evidence="7" type="ORF">L0P03_01320</name>
    <name evidence="8" type="ORF">PN645_10580</name>
</gene>
<dbReference type="InterPro" id="IPR003761">
    <property type="entry name" value="Exonuc_VII_S"/>
</dbReference>
<sequence>MEENKLTYKEAMAEIEDIVTKLENNQLDVDELSGKVKRVSELIAFCKSKLHETEEEVEKILKTIED</sequence>
<evidence type="ECO:0000313" key="11">
    <source>
        <dbReference type="EMBL" id="RGY05344.1"/>
    </source>
</evidence>
<name>A0A1Y3YI65_9BACT</name>
<dbReference type="SUPFAM" id="SSF116842">
    <property type="entry name" value="XseB-like"/>
    <property type="match status" value="1"/>
</dbReference>
<dbReference type="InterPro" id="IPR037004">
    <property type="entry name" value="Exonuc_VII_ssu_sf"/>
</dbReference>
<dbReference type="Proteomes" id="UP000284243">
    <property type="component" value="Unassembled WGS sequence"/>
</dbReference>
<dbReference type="EMBL" id="QSCO01000018">
    <property type="protein sequence ID" value="RGY05344.1"/>
    <property type="molecule type" value="Genomic_DNA"/>
</dbReference>
<evidence type="ECO:0000256" key="6">
    <source>
        <dbReference type="NCBIfam" id="TIGR01280"/>
    </source>
</evidence>
<dbReference type="GeneID" id="61274566"/>
<dbReference type="OMA" id="HTEMEVN"/>
<dbReference type="GO" id="GO:0009318">
    <property type="term" value="C:exodeoxyribonuclease VII complex"/>
    <property type="evidence" value="ECO:0007669"/>
    <property type="project" value="UniProtKB-UniRule"/>
</dbReference>
<evidence type="ECO:0000313" key="8">
    <source>
        <dbReference type="EMBL" id="MDB9223449.1"/>
    </source>
</evidence>
<accession>A0A1Y3YI65</accession>
<reference evidence="7" key="2">
    <citation type="submission" date="2022-01" db="EMBL/GenBank/DDBJ databases">
        <title>Collection of gut derived symbiotic bacterial strains cultured from healthy donors.</title>
        <authorList>
            <person name="Lin H."/>
            <person name="Kohout C."/>
            <person name="Waligurski E."/>
            <person name="Pamer E.G."/>
        </authorList>
    </citation>
    <scope>NUCLEOTIDE SEQUENCE</scope>
    <source>
        <strain evidence="7">DFI.1.149</strain>
    </source>
</reference>
<evidence type="ECO:0000256" key="2">
    <source>
        <dbReference type="ARBA" id="ARBA00022490"/>
    </source>
</evidence>
<dbReference type="EC" id="3.1.11.6" evidence="6"/>
<evidence type="ECO:0000256" key="5">
    <source>
        <dbReference type="ARBA" id="ARBA00022839"/>
    </source>
</evidence>
<dbReference type="Proteomes" id="UP000283426">
    <property type="component" value="Unassembled WGS sequence"/>
</dbReference>
<comment type="caution">
    <text evidence="11">The sequence shown here is derived from an EMBL/GenBank/DDBJ whole genome shotgun (WGS) entry which is preliminary data.</text>
</comment>
<organism evidence="11 14">
    <name type="scientific">Odoribacter splanchnicus</name>
    <dbReference type="NCBI Taxonomy" id="28118"/>
    <lineage>
        <taxon>Bacteria</taxon>
        <taxon>Pseudomonadati</taxon>
        <taxon>Bacteroidota</taxon>
        <taxon>Bacteroidia</taxon>
        <taxon>Bacteroidales</taxon>
        <taxon>Odoribacteraceae</taxon>
        <taxon>Odoribacter</taxon>
    </lineage>
</organism>
<dbReference type="EMBL" id="JAQMRD010000012">
    <property type="protein sequence ID" value="MDB9223449.1"/>
    <property type="molecule type" value="Genomic_DNA"/>
</dbReference>
<protein>
    <recommendedName>
        <fullName evidence="6">Exodeoxyribonuclease VII small subunit</fullName>
        <ecNumber evidence="6">3.1.11.6</ecNumber>
    </recommendedName>
</protein>
<evidence type="ECO:0000313" key="13">
    <source>
        <dbReference type="Proteomes" id="UP000284243"/>
    </source>
</evidence>
<comment type="similarity">
    <text evidence="1">Belongs to the XseB family.</text>
</comment>
<dbReference type="EMBL" id="QRYW01000017">
    <property type="protein sequence ID" value="RGV26707.1"/>
    <property type="molecule type" value="Genomic_DNA"/>
</dbReference>
<dbReference type="Proteomes" id="UP000284434">
    <property type="component" value="Unassembled WGS sequence"/>
</dbReference>
<reference evidence="8" key="3">
    <citation type="submission" date="2023-01" db="EMBL/GenBank/DDBJ databases">
        <title>Human gut microbiome strain richness.</title>
        <authorList>
            <person name="Chen-Liaw A."/>
        </authorList>
    </citation>
    <scope>NUCLEOTIDE SEQUENCE</scope>
    <source>
        <strain evidence="8">RTP21484st1_B7_RTP21484_190118</strain>
    </source>
</reference>
<evidence type="ECO:0000313" key="9">
    <source>
        <dbReference type="EMBL" id="RGU54520.1"/>
    </source>
</evidence>
<evidence type="ECO:0000313" key="12">
    <source>
        <dbReference type="Proteomes" id="UP000283426"/>
    </source>
</evidence>
<keyword evidence="3" id="KW-0540">Nuclease</keyword>
<keyword evidence="4 11" id="KW-0378">Hydrolase</keyword>
<dbReference type="Pfam" id="PF02609">
    <property type="entry name" value="Exonuc_VII_S"/>
    <property type="match status" value="1"/>
</dbReference>
<dbReference type="GO" id="GO:0006308">
    <property type="term" value="P:DNA catabolic process"/>
    <property type="evidence" value="ECO:0007669"/>
    <property type="project" value="UniProtKB-UniRule"/>
</dbReference>
<dbReference type="EMBL" id="JAKNDN010000002">
    <property type="protein sequence ID" value="MCG4958498.1"/>
    <property type="molecule type" value="Genomic_DNA"/>
</dbReference>
<dbReference type="Proteomes" id="UP001212263">
    <property type="component" value="Unassembled WGS sequence"/>
</dbReference>
<evidence type="ECO:0000313" key="10">
    <source>
        <dbReference type="EMBL" id="RGV26707.1"/>
    </source>
</evidence>
<keyword evidence="5" id="KW-0269">Exonuclease</keyword>
<reference evidence="12 13" key="1">
    <citation type="submission" date="2018-08" db="EMBL/GenBank/DDBJ databases">
        <title>A genome reference for cultivated species of the human gut microbiota.</title>
        <authorList>
            <person name="Zou Y."/>
            <person name="Xue W."/>
            <person name="Luo G."/>
        </authorList>
    </citation>
    <scope>NUCLEOTIDE SEQUENCE [LARGE SCALE GENOMIC DNA]</scope>
    <source>
        <strain evidence="10 12">AF14-6AC</strain>
        <strain evidence="9 13">AF16-14</strain>
        <strain evidence="11 14">OF03-11</strain>
    </source>
</reference>
<keyword evidence="2" id="KW-0963">Cytoplasm</keyword>
<dbReference type="Proteomes" id="UP001199750">
    <property type="component" value="Unassembled WGS sequence"/>
</dbReference>
<dbReference type="AlphaFoldDB" id="A0A1Y3YI65"/>